<feature type="transmembrane region" description="Helical" evidence="8">
    <location>
        <begin position="14"/>
        <end position="40"/>
    </location>
</feature>
<comment type="subcellular location">
    <subcellularLocation>
        <location evidence="1 8">Cell membrane</location>
        <topology evidence="1 8">Multi-pass membrane protein</topology>
    </subcellularLocation>
</comment>
<feature type="transmembrane region" description="Helical" evidence="8">
    <location>
        <begin position="198"/>
        <end position="217"/>
    </location>
</feature>
<feature type="transmembrane region" description="Helical" evidence="8">
    <location>
        <begin position="175"/>
        <end position="192"/>
    </location>
</feature>
<comment type="similarity">
    <text evidence="2 8">Belongs to the 4-toluene sulfonate uptake permease (TSUP) (TC 2.A.102) family.</text>
</comment>
<feature type="transmembrane region" description="Helical" evidence="8">
    <location>
        <begin position="229"/>
        <end position="249"/>
    </location>
</feature>
<evidence type="ECO:0000256" key="4">
    <source>
        <dbReference type="ARBA" id="ARBA00022475"/>
    </source>
</evidence>
<name>A0A4R3JDH1_9RHOB</name>
<dbReference type="InterPro" id="IPR052017">
    <property type="entry name" value="TSUP"/>
</dbReference>
<gene>
    <name evidence="9" type="ORF">EDD52_10631</name>
</gene>
<dbReference type="PANTHER" id="PTHR30269">
    <property type="entry name" value="TRANSMEMBRANE PROTEIN YFCA"/>
    <property type="match status" value="1"/>
</dbReference>
<evidence type="ECO:0000256" key="7">
    <source>
        <dbReference type="ARBA" id="ARBA00023136"/>
    </source>
</evidence>
<dbReference type="OrthoDB" id="9795324at2"/>
<keyword evidence="4 8" id="KW-1003">Cell membrane</keyword>
<feature type="transmembrane region" description="Helical" evidence="8">
    <location>
        <begin position="52"/>
        <end position="72"/>
    </location>
</feature>
<dbReference type="AlphaFoldDB" id="A0A4R3JDH1"/>
<feature type="transmembrane region" description="Helical" evidence="8">
    <location>
        <begin position="105"/>
        <end position="127"/>
    </location>
</feature>
<dbReference type="Proteomes" id="UP000295696">
    <property type="component" value="Unassembled WGS sequence"/>
</dbReference>
<evidence type="ECO:0000256" key="3">
    <source>
        <dbReference type="ARBA" id="ARBA00022448"/>
    </source>
</evidence>
<keyword evidence="6 8" id="KW-1133">Transmembrane helix</keyword>
<evidence type="ECO:0000313" key="10">
    <source>
        <dbReference type="Proteomes" id="UP000295696"/>
    </source>
</evidence>
<reference evidence="9 10" key="1">
    <citation type="submission" date="2019-03" db="EMBL/GenBank/DDBJ databases">
        <title>Genomic Encyclopedia of Type Strains, Phase IV (KMG-IV): sequencing the most valuable type-strain genomes for metagenomic binning, comparative biology and taxonomic classification.</title>
        <authorList>
            <person name="Goeker M."/>
        </authorList>
    </citation>
    <scope>NUCLEOTIDE SEQUENCE [LARGE SCALE GENOMIC DNA]</scope>
    <source>
        <strain evidence="9 10">DSM 104836</strain>
    </source>
</reference>
<dbReference type="EMBL" id="SLZU01000006">
    <property type="protein sequence ID" value="TCS63764.1"/>
    <property type="molecule type" value="Genomic_DNA"/>
</dbReference>
<accession>A0A4R3JDH1</accession>
<dbReference type="InterPro" id="IPR002781">
    <property type="entry name" value="TM_pro_TauE-like"/>
</dbReference>
<keyword evidence="3" id="KW-0813">Transport</keyword>
<evidence type="ECO:0000313" key="9">
    <source>
        <dbReference type="EMBL" id="TCS63764.1"/>
    </source>
</evidence>
<protein>
    <recommendedName>
        <fullName evidence="8">Probable membrane transporter protein</fullName>
    </recommendedName>
</protein>
<evidence type="ECO:0000256" key="6">
    <source>
        <dbReference type="ARBA" id="ARBA00022989"/>
    </source>
</evidence>
<dbReference type="GO" id="GO:0005886">
    <property type="term" value="C:plasma membrane"/>
    <property type="evidence" value="ECO:0007669"/>
    <property type="project" value="UniProtKB-SubCell"/>
</dbReference>
<keyword evidence="5 8" id="KW-0812">Transmembrane</keyword>
<evidence type="ECO:0000256" key="2">
    <source>
        <dbReference type="ARBA" id="ARBA00009142"/>
    </source>
</evidence>
<keyword evidence="10" id="KW-1185">Reference proteome</keyword>
<dbReference type="PANTHER" id="PTHR30269:SF37">
    <property type="entry name" value="MEMBRANE TRANSPORTER PROTEIN"/>
    <property type="match status" value="1"/>
</dbReference>
<proteinExistence type="inferred from homology"/>
<keyword evidence="7 8" id="KW-0472">Membrane</keyword>
<evidence type="ECO:0000256" key="1">
    <source>
        <dbReference type="ARBA" id="ARBA00004651"/>
    </source>
</evidence>
<evidence type="ECO:0000256" key="5">
    <source>
        <dbReference type="ARBA" id="ARBA00022692"/>
    </source>
</evidence>
<dbReference type="Pfam" id="PF01925">
    <property type="entry name" value="TauE"/>
    <property type="match status" value="1"/>
</dbReference>
<feature type="transmembrane region" description="Helical" evidence="8">
    <location>
        <begin position="78"/>
        <end position="98"/>
    </location>
</feature>
<dbReference type="RefSeq" id="WP_132244598.1">
    <property type="nucleotide sequence ID" value="NZ_SLZU01000006.1"/>
</dbReference>
<sequence>MPDTLTQVLATPGLVFVVLAIAMAGLVHGFAGFGSSLIFVPVAAQFLPLPEVVVVLVLTGLVTVAALVPRAWHDADRAEIGFVVFAALLALPVGVYALTRLDQVLMRWFVSFVAAGTLLAVCAGWRYSGQLNKGGLATVGAAAGLLGGMTGLTGPVMILFNLAGGRSAATMRANMILFLAALDVALVVALAVSGQVTWPVVVMSGVLCIPFLLTLTLGQALFRPELERLYRGVAYGVIALAVLSGLPLFD</sequence>
<comment type="caution">
    <text evidence="9">The sequence shown here is derived from an EMBL/GenBank/DDBJ whole genome shotgun (WGS) entry which is preliminary data.</text>
</comment>
<evidence type="ECO:0000256" key="8">
    <source>
        <dbReference type="RuleBase" id="RU363041"/>
    </source>
</evidence>
<feature type="transmembrane region" description="Helical" evidence="8">
    <location>
        <begin position="139"/>
        <end position="163"/>
    </location>
</feature>
<organism evidence="9 10">
    <name type="scientific">Primorskyibacter sedentarius</name>
    <dbReference type="NCBI Taxonomy" id="745311"/>
    <lineage>
        <taxon>Bacteria</taxon>
        <taxon>Pseudomonadati</taxon>
        <taxon>Pseudomonadota</taxon>
        <taxon>Alphaproteobacteria</taxon>
        <taxon>Rhodobacterales</taxon>
        <taxon>Roseobacteraceae</taxon>
        <taxon>Primorskyibacter</taxon>
    </lineage>
</organism>